<organism evidence="1 2">
    <name type="scientific">Collinsella intestinalis</name>
    <dbReference type="NCBI Taxonomy" id="147207"/>
    <lineage>
        <taxon>Bacteria</taxon>
        <taxon>Bacillati</taxon>
        <taxon>Actinomycetota</taxon>
        <taxon>Coriobacteriia</taxon>
        <taxon>Coriobacteriales</taxon>
        <taxon>Coriobacteriaceae</taxon>
        <taxon>Collinsella</taxon>
    </lineage>
</organism>
<proteinExistence type="predicted"/>
<protein>
    <submittedName>
        <fullName evidence="1">SGNH/GDSL hydrolase family protein</fullName>
    </submittedName>
</protein>
<evidence type="ECO:0000313" key="2">
    <source>
        <dbReference type="Proteomes" id="UP000286050"/>
    </source>
</evidence>
<reference evidence="1 2" key="1">
    <citation type="submission" date="2018-08" db="EMBL/GenBank/DDBJ databases">
        <title>A genome reference for cultivated species of the human gut microbiota.</title>
        <authorList>
            <person name="Zou Y."/>
            <person name="Xue W."/>
            <person name="Luo G."/>
        </authorList>
    </citation>
    <scope>NUCLEOTIDE SEQUENCE [LARGE SCALE GENOMIC DNA]</scope>
    <source>
        <strain evidence="1 2">AM30-5LB</strain>
    </source>
</reference>
<comment type="caution">
    <text evidence="1">The sequence shown here is derived from an EMBL/GenBank/DDBJ whole genome shotgun (WGS) entry which is preliminary data.</text>
</comment>
<dbReference type="CDD" id="cd00229">
    <property type="entry name" value="SGNH_hydrolase"/>
    <property type="match status" value="1"/>
</dbReference>
<dbReference type="Gene3D" id="3.40.50.1110">
    <property type="entry name" value="SGNH hydrolase"/>
    <property type="match status" value="1"/>
</dbReference>
<dbReference type="Proteomes" id="UP000286050">
    <property type="component" value="Unassembled WGS sequence"/>
</dbReference>
<keyword evidence="1" id="KW-0378">Hydrolase</keyword>
<sequence>MVGNSLTSANNMPQTLASILDTEVVAITRGGARLAEFSNEKTRTGQRVREALSSGGFDLVIMQDMSHLAATNPAAHVRSVAAMSKLARSHDASPLLYGTWGYQVGCPRLEKLGMTAEEMCELMSVGGRQAADAACVPLVEMASIAAQYEKPEDLYAADGIHPSEAGSLLIANRIASLVENLLASR</sequence>
<dbReference type="GO" id="GO:0016787">
    <property type="term" value="F:hydrolase activity"/>
    <property type="evidence" value="ECO:0007669"/>
    <property type="project" value="UniProtKB-KW"/>
</dbReference>
<dbReference type="SUPFAM" id="SSF52266">
    <property type="entry name" value="SGNH hydrolase"/>
    <property type="match status" value="1"/>
</dbReference>
<dbReference type="EMBL" id="QSJI01000002">
    <property type="protein sequence ID" value="RHD56824.1"/>
    <property type="molecule type" value="Genomic_DNA"/>
</dbReference>
<evidence type="ECO:0000313" key="1">
    <source>
        <dbReference type="EMBL" id="RHD56824.1"/>
    </source>
</evidence>
<name>A0A414FZ86_9ACTN</name>
<dbReference type="AlphaFoldDB" id="A0A414FZ86"/>
<gene>
    <name evidence="1" type="ORF">DW787_04405</name>
</gene>
<dbReference type="InterPro" id="IPR036514">
    <property type="entry name" value="SGNH_hydro_sf"/>
</dbReference>
<accession>A0A414FZ86</accession>